<organism evidence="1 2">
    <name type="scientific">Cuscuta europaea</name>
    <name type="common">European dodder</name>
    <dbReference type="NCBI Taxonomy" id="41803"/>
    <lineage>
        <taxon>Eukaryota</taxon>
        <taxon>Viridiplantae</taxon>
        <taxon>Streptophyta</taxon>
        <taxon>Embryophyta</taxon>
        <taxon>Tracheophyta</taxon>
        <taxon>Spermatophyta</taxon>
        <taxon>Magnoliopsida</taxon>
        <taxon>eudicotyledons</taxon>
        <taxon>Gunneridae</taxon>
        <taxon>Pentapetalae</taxon>
        <taxon>asterids</taxon>
        <taxon>lamiids</taxon>
        <taxon>Solanales</taxon>
        <taxon>Convolvulaceae</taxon>
        <taxon>Cuscuteae</taxon>
        <taxon>Cuscuta</taxon>
        <taxon>Cuscuta subgen. Cuscuta</taxon>
    </lineage>
</organism>
<proteinExistence type="predicted"/>
<dbReference type="AlphaFoldDB" id="A0A9P0ZHM4"/>
<evidence type="ECO:0000313" key="2">
    <source>
        <dbReference type="Proteomes" id="UP001152484"/>
    </source>
</evidence>
<evidence type="ECO:0000313" key="1">
    <source>
        <dbReference type="EMBL" id="CAH9099404.1"/>
    </source>
</evidence>
<accession>A0A9P0ZHM4</accession>
<sequence length="206" mass="23392">MLSNIHFQSSCVIAIDIPFSCKWIDFFGIIYASLGVSDCERDIRISYVFQACPPPVIINDDSSLMFYLQIKSIQSDFNKLPLCVEFVQPFQGCTESVPNTVNYSILDDEVLDVLEDSELLASADEQTMHSSDVFCPSSSIEYSDLGPLSFDEDVNNDDLTSSFEVPFISFVPHFDPTHLDLDAIYKNKKEFSFNLKVYAITNFFQY</sequence>
<dbReference type="Proteomes" id="UP001152484">
    <property type="component" value="Unassembled WGS sequence"/>
</dbReference>
<name>A0A9P0ZHM4_CUSEU</name>
<gene>
    <name evidence="1" type="ORF">CEURO_LOCUS14462</name>
</gene>
<comment type="caution">
    <text evidence="1">The sequence shown here is derived from an EMBL/GenBank/DDBJ whole genome shotgun (WGS) entry which is preliminary data.</text>
</comment>
<keyword evidence="2" id="KW-1185">Reference proteome</keyword>
<dbReference type="OrthoDB" id="1305604at2759"/>
<protein>
    <submittedName>
        <fullName evidence="1">Uncharacterized protein</fullName>
    </submittedName>
</protein>
<dbReference type="EMBL" id="CAMAPE010000038">
    <property type="protein sequence ID" value="CAH9099404.1"/>
    <property type="molecule type" value="Genomic_DNA"/>
</dbReference>
<reference evidence="1" key="1">
    <citation type="submission" date="2022-07" db="EMBL/GenBank/DDBJ databases">
        <authorList>
            <person name="Macas J."/>
            <person name="Novak P."/>
            <person name="Neumann P."/>
        </authorList>
    </citation>
    <scope>NUCLEOTIDE SEQUENCE</scope>
</reference>